<evidence type="ECO:0000313" key="7">
    <source>
        <dbReference type="Proteomes" id="UP000289238"/>
    </source>
</evidence>
<protein>
    <submittedName>
        <fullName evidence="6">HAD superfamily hydrolase (TIGR01509 family)</fullName>
    </submittedName>
</protein>
<dbReference type="CDD" id="cd07505">
    <property type="entry name" value="HAD_BPGM-like"/>
    <property type="match status" value="1"/>
</dbReference>
<proteinExistence type="inferred from homology"/>
<dbReference type="InterPro" id="IPR023214">
    <property type="entry name" value="HAD_sf"/>
</dbReference>
<dbReference type="Gene3D" id="3.40.50.1000">
    <property type="entry name" value="HAD superfamily/HAD-like"/>
    <property type="match status" value="1"/>
</dbReference>
<dbReference type="Proteomes" id="UP000289238">
    <property type="component" value="Unassembled WGS sequence"/>
</dbReference>
<dbReference type="InterPro" id="IPR023198">
    <property type="entry name" value="PGP-like_dom2"/>
</dbReference>
<dbReference type="GO" id="GO:0016787">
    <property type="term" value="F:hydrolase activity"/>
    <property type="evidence" value="ECO:0007669"/>
    <property type="project" value="UniProtKB-KW"/>
</dbReference>
<comment type="cofactor">
    <cofactor evidence="1">
        <name>Mg(2+)</name>
        <dbReference type="ChEBI" id="CHEBI:18420"/>
    </cofactor>
</comment>
<organism evidence="6 7">
    <name type="scientific">Leeuwenhoekiella aequorea</name>
    <dbReference type="NCBI Taxonomy" id="283736"/>
    <lineage>
        <taxon>Bacteria</taxon>
        <taxon>Pseudomonadati</taxon>
        <taxon>Bacteroidota</taxon>
        <taxon>Flavobacteriia</taxon>
        <taxon>Flavobacteriales</taxon>
        <taxon>Flavobacteriaceae</taxon>
        <taxon>Leeuwenhoekiella</taxon>
    </lineage>
</organism>
<dbReference type="Pfam" id="PF00702">
    <property type="entry name" value="Hydrolase"/>
    <property type="match status" value="1"/>
</dbReference>
<keyword evidence="3" id="KW-0479">Metal-binding</keyword>
<evidence type="ECO:0000256" key="1">
    <source>
        <dbReference type="ARBA" id="ARBA00001946"/>
    </source>
</evidence>
<dbReference type="InterPro" id="IPR006439">
    <property type="entry name" value="HAD-SF_hydro_IA"/>
</dbReference>
<dbReference type="SFLD" id="SFLDS00003">
    <property type="entry name" value="Haloacid_Dehalogenase"/>
    <property type="match status" value="1"/>
</dbReference>
<comment type="similarity">
    <text evidence="2">Belongs to the HAD-like hydrolase superfamily. CbbY/CbbZ/Gph/YieH family.</text>
</comment>
<evidence type="ECO:0000256" key="4">
    <source>
        <dbReference type="ARBA" id="ARBA00022842"/>
    </source>
</evidence>
<accession>A0A4Q0P724</accession>
<evidence type="ECO:0000256" key="5">
    <source>
        <dbReference type="ARBA" id="ARBA00023277"/>
    </source>
</evidence>
<dbReference type="SUPFAM" id="SSF56784">
    <property type="entry name" value="HAD-like"/>
    <property type="match status" value="1"/>
</dbReference>
<dbReference type="PRINTS" id="PR00413">
    <property type="entry name" value="HADHALOGNASE"/>
</dbReference>
<keyword evidence="7" id="KW-1185">Reference proteome</keyword>
<keyword evidence="5" id="KW-0119">Carbohydrate metabolism</keyword>
<name>A0A4Q0P724_9FLAO</name>
<dbReference type="RefSeq" id="WP_241652372.1">
    <property type="nucleotide sequence ID" value="NZ_QOVM01000003.1"/>
</dbReference>
<evidence type="ECO:0000256" key="2">
    <source>
        <dbReference type="ARBA" id="ARBA00006171"/>
    </source>
</evidence>
<dbReference type="SFLD" id="SFLDG01135">
    <property type="entry name" value="C1.5.6:_HAD__Beta-PGM__Phospha"/>
    <property type="match status" value="1"/>
</dbReference>
<dbReference type="Gene3D" id="1.10.150.240">
    <property type="entry name" value="Putative phosphatase, domain 2"/>
    <property type="match status" value="1"/>
</dbReference>
<dbReference type="InterPro" id="IPR051600">
    <property type="entry name" value="Beta-PGM-like"/>
</dbReference>
<dbReference type="NCBIfam" id="TIGR01509">
    <property type="entry name" value="HAD-SF-IA-v3"/>
    <property type="match status" value="1"/>
</dbReference>
<dbReference type="PANTHER" id="PTHR46193">
    <property type="entry name" value="6-PHOSPHOGLUCONATE PHOSPHATASE"/>
    <property type="match status" value="1"/>
</dbReference>
<keyword evidence="6" id="KW-0378">Hydrolase</keyword>
<dbReference type="EMBL" id="QOVM01000003">
    <property type="protein sequence ID" value="RXG22490.1"/>
    <property type="molecule type" value="Genomic_DNA"/>
</dbReference>
<reference evidence="6 7" key="1">
    <citation type="submission" date="2018-07" db="EMBL/GenBank/DDBJ databases">
        <title>Leeuwenhoekiella genomics.</title>
        <authorList>
            <person name="Tahon G."/>
            <person name="Willems A."/>
        </authorList>
    </citation>
    <scope>NUCLEOTIDE SEQUENCE [LARGE SCALE GENOMIC DNA]</scope>
    <source>
        <strain evidence="6 7">LMG 22550</strain>
    </source>
</reference>
<dbReference type="PANTHER" id="PTHR46193:SF18">
    <property type="entry name" value="HEXITOL PHOSPHATASE B"/>
    <property type="match status" value="1"/>
</dbReference>
<sequence length="234" mass="26527">MNNSTYKNKLAVKALIFDMDGTMIDNMMVHHRAWQKKLKDLGLEMTLEDVKRDIHGVNEEILLRLFGDKYSKDEMAQIARSKEADYRELYAPEIKLLDGLKEFLEKAKHINIPMGIGTAAPKENADFTVEALGLASYFKTVVHSDMVQRGKPDPQVFELVANDLGIKLSDCVVFEDSPTGAQATANGDSKSIILTTTHTEQEFEHIPQTLHFMNNYENIAISKENDAIFYLHYT</sequence>
<dbReference type="AlphaFoldDB" id="A0A4Q0P724"/>
<dbReference type="InterPro" id="IPR036412">
    <property type="entry name" value="HAD-like_sf"/>
</dbReference>
<evidence type="ECO:0000313" key="6">
    <source>
        <dbReference type="EMBL" id="RXG22490.1"/>
    </source>
</evidence>
<dbReference type="SFLD" id="SFLDG01129">
    <property type="entry name" value="C1.5:_HAD__Beta-PGM__Phosphata"/>
    <property type="match status" value="1"/>
</dbReference>
<comment type="caution">
    <text evidence="6">The sequence shown here is derived from an EMBL/GenBank/DDBJ whole genome shotgun (WGS) entry which is preliminary data.</text>
</comment>
<dbReference type="GO" id="GO:0046872">
    <property type="term" value="F:metal ion binding"/>
    <property type="evidence" value="ECO:0007669"/>
    <property type="project" value="UniProtKB-KW"/>
</dbReference>
<keyword evidence="4" id="KW-0460">Magnesium</keyword>
<evidence type="ECO:0000256" key="3">
    <source>
        <dbReference type="ARBA" id="ARBA00022723"/>
    </source>
</evidence>
<gene>
    <name evidence="6" type="ORF">DSM00_1586</name>
</gene>